<reference evidence="1 2" key="1">
    <citation type="submission" date="2020-08" db="EMBL/GenBank/DDBJ databases">
        <title>Genomic Encyclopedia of Type Strains, Phase IV (KMG-IV): sequencing the most valuable type-strain genomes for metagenomic binning, comparative biology and taxonomic classification.</title>
        <authorList>
            <person name="Goeker M."/>
        </authorList>
    </citation>
    <scope>NUCLEOTIDE SEQUENCE [LARGE SCALE GENOMIC DNA]</scope>
    <source>
        <strain evidence="1 2">DSM 12141</strain>
    </source>
</reference>
<dbReference type="Pfam" id="PF11161">
    <property type="entry name" value="DUF2944"/>
    <property type="match status" value="1"/>
</dbReference>
<protein>
    <recommendedName>
        <fullName evidence="3">DUF2946 family protein</fullName>
    </recommendedName>
</protein>
<comment type="caution">
    <text evidence="1">The sequence shown here is derived from an EMBL/GenBank/DDBJ whole genome shotgun (WGS) entry which is preliminary data.</text>
</comment>
<dbReference type="InterPro" id="IPR021332">
    <property type="entry name" value="DUF2944"/>
</dbReference>
<dbReference type="Proteomes" id="UP000541136">
    <property type="component" value="Unassembled WGS sequence"/>
</dbReference>
<name>A0A7W9TPF4_CASDE</name>
<accession>A0A7W9TPF4</accession>
<gene>
    <name evidence="1" type="ORF">HNR28_001199</name>
</gene>
<evidence type="ECO:0008006" key="3">
    <source>
        <dbReference type="Google" id="ProtNLM"/>
    </source>
</evidence>
<evidence type="ECO:0000313" key="1">
    <source>
        <dbReference type="EMBL" id="MBB6083162.1"/>
    </source>
</evidence>
<dbReference type="AlphaFoldDB" id="A0A7W9TPF4"/>
<organism evidence="1 2">
    <name type="scientific">Castellaniella defragrans</name>
    <name type="common">Alcaligenes defragrans</name>
    <dbReference type="NCBI Taxonomy" id="75697"/>
    <lineage>
        <taxon>Bacteria</taxon>
        <taxon>Pseudomonadati</taxon>
        <taxon>Pseudomonadota</taxon>
        <taxon>Betaproteobacteria</taxon>
        <taxon>Burkholderiales</taxon>
        <taxon>Alcaligenaceae</taxon>
        <taxon>Castellaniella</taxon>
    </lineage>
</organism>
<dbReference type="EMBL" id="JACHIB010000006">
    <property type="protein sequence ID" value="MBB6083162.1"/>
    <property type="molecule type" value="Genomic_DNA"/>
</dbReference>
<proteinExistence type="predicted"/>
<sequence>MDEQVLAAMARWPDVPAVRGWLSLSARGQWRLHPRGRGWGVPDEEPGEAITSPQILAFIGRNYLSDDAGRWFFQNGPQRVYVRLDGAPWILGMDADAQGRPQLRTHTGRDYGPVAHWWLDSGGRLYARSAQGAGLVSDRDLARVVEALRTAEGRPLDDWLERPDPAGIAVRLTGDAGTDRAGAATPLGLLADGALEATLGFVRRP</sequence>
<evidence type="ECO:0000313" key="2">
    <source>
        <dbReference type="Proteomes" id="UP000541136"/>
    </source>
</evidence>
<dbReference type="RefSeq" id="WP_043683978.1">
    <property type="nucleotide sequence ID" value="NZ_JACHIB010000006.1"/>
</dbReference>